<feature type="transmembrane region" description="Helical" evidence="5">
    <location>
        <begin position="169"/>
        <end position="190"/>
    </location>
</feature>
<name>A0ABW4NFI9_9SPHN</name>
<feature type="transmembrane region" description="Helical" evidence="5">
    <location>
        <begin position="96"/>
        <end position="116"/>
    </location>
</feature>
<comment type="subcellular location">
    <subcellularLocation>
        <location evidence="5">Cell inner membrane</location>
        <topology evidence="5">Multi-pass membrane protein</topology>
    </subcellularLocation>
</comment>
<dbReference type="PANTHER" id="PTHR36917">
    <property type="entry name" value="INTRACELLULAR SEPTATION PROTEIN A-RELATED"/>
    <property type="match status" value="1"/>
</dbReference>
<evidence type="ECO:0000256" key="4">
    <source>
        <dbReference type="ARBA" id="ARBA00023136"/>
    </source>
</evidence>
<dbReference type="Pfam" id="PF04279">
    <property type="entry name" value="IspA"/>
    <property type="match status" value="1"/>
</dbReference>
<dbReference type="InterPro" id="IPR006008">
    <property type="entry name" value="YciB"/>
</dbReference>
<evidence type="ECO:0000256" key="5">
    <source>
        <dbReference type="HAMAP-Rule" id="MF_00189"/>
    </source>
</evidence>
<dbReference type="PANTHER" id="PTHR36917:SF1">
    <property type="entry name" value="INNER MEMBRANE-SPANNING PROTEIN YCIB"/>
    <property type="match status" value="1"/>
</dbReference>
<comment type="function">
    <text evidence="5">Plays a role in cell envelope biogenesis, maintenance of cell envelope integrity and membrane homeostasis.</text>
</comment>
<keyword evidence="7" id="KW-1185">Reference proteome</keyword>
<feature type="transmembrane region" description="Helical" evidence="5">
    <location>
        <begin position="35"/>
        <end position="55"/>
    </location>
</feature>
<dbReference type="HAMAP" id="MF_00189">
    <property type="entry name" value="YciB"/>
    <property type="match status" value="1"/>
</dbReference>
<organism evidence="6 7">
    <name type="scientific">Sphingomonas floccifaciens</name>
    <dbReference type="NCBI Taxonomy" id="1844115"/>
    <lineage>
        <taxon>Bacteria</taxon>
        <taxon>Pseudomonadati</taxon>
        <taxon>Pseudomonadota</taxon>
        <taxon>Alphaproteobacteria</taxon>
        <taxon>Sphingomonadales</taxon>
        <taxon>Sphingomonadaceae</taxon>
        <taxon>Sphingomonas</taxon>
    </lineage>
</organism>
<accession>A0ABW4NFI9</accession>
<keyword evidence="5" id="KW-0997">Cell inner membrane</keyword>
<evidence type="ECO:0000256" key="1">
    <source>
        <dbReference type="ARBA" id="ARBA00022475"/>
    </source>
</evidence>
<feature type="transmembrane region" description="Helical" evidence="5">
    <location>
        <begin position="67"/>
        <end position="84"/>
    </location>
</feature>
<keyword evidence="2 5" id="KW-0812">Transmembrane</keyword>
<evidence type="ECO:0000256" key="3">
    <source>
        <dbReference type="ARBA" id="ARBA00022989"/>
    </source>
</evidence>
<gene>
    <name evidence="5" type="primary">yciB</name>
    <name evidence="6" type="ORF">ACFSC3_14680</name>
</gene>
<sequence>MAADKAPSPLLRLGIDAGPLVVFFAVNQLAPGPQIAKALTATVAFMVAIAAAMIVSRLKLGRISPMLWFSGGLVLVFGALTLYFHDTTFIKVKPTIVYAMLAGILAFGVATGRPMLKLMLESAYPGLTEAGWRKLTISWAVFFAVMAVANEIAWRMLAPGDDLTRWAAFKLWVVMPATFVFALANIPMLLKNGLTVDGDTPVPPEG</sequence>
<comment type="similarity">
    <text evidence="5">Belongs to the YciB family.</text>
</comment>
<keyword evidence="3 5" id="KW-1133">Transmembrane helix</keyword>
<evidence type="ECO:0000256" key="2">
    <source>
        <dbReference type="ARBA" id="ARBA00022692"/>
    </source>
</evidence>
<dbReference type="EMBL" id="JBHUFC010000006">
    <property type="protein sequence ID" value="MFD1788809.1"/>
    <property type="molecule type" value="Genomic_DNA"/>
</dbReference>
<feature type="transmembrane region" description="Helical" evidence="5">
    <location>
        <begin position="137"/>
        <end position="157"/>
    </location>
</feature>
<protein>
    <recommendedName>
        <fullName evidence="5">Inner membrane-spanning protein YciB</fullName>
    </recommendedName>
</protein>
<dbReference type="RefSeq" id="WP_380941187.1">
    <property type="nucleotide sequence ID" value="NZ_JBHUFC010000006.1"/>
</dbReference>
<proteinExistence type="inferred from homology"/>
<evidence type="ECO:0000313" key="6">
    <source>
        <dbReference type="EMBL" id="MFD1788809.1"/>
    </source>
</evidence>
<dbReference type="Proteomes" id="UP001597283">
    <property type="component" value="Unassembled WGS sequence"/>
</dbReference>
<comment type="caution">
    <text evidence="6">The sequence shown here is derived from an EMBL/GenBank/DDBJ whole genome shotgun (WGS) entry which is preliminary data.</text>
</comment>
<evidence type="ECO:0000313" key="7">
    <source>
        <dbReference type="Proteomes" id="UP001597283"/>
    </source>
</evidence>
<keyword evidence="1 5" id="KW-1003">Cell membrane</keyword>
<keyword evidence="4 5" id="KW-0472">Membrane</keyword>
<reference evidence="7" key="1">
    <citation type="journal article" date="2019" name="Int. J. Syst. Evol. Microbiol.">
        <title>The Global Catalogue of Microorganisms (GCM) 10K type strain sequencing project: providing services to taxonomists for standard genome sequencing and annotation.</title>
        <authorList>
            <consortium name="The Broad Institute Genomics Platform"/>
            <consortium name="The Broad Institute Genome Sequencing Center for Infectious Disease"/>
            <person name="Wu L."/>
            <person name="Ma J."/>
        </authorList>
    </citation>
    <scope>NUCLEOTIDE SEQUENCE [LARGE SCALE GENOMIC DNA]</scope>
    <source>
        <strain evidence="7">Q85</strain>
    </source>
</reference>